<dbReference type="GO" id="GO:0042941">
    <property type="term" value="P:D-alanine transmembrane transport"/>
    <property type="evidence" value="ECO:0007669"/>
    <property type="project" value="TreeGrafter"/>
</dbReference>
<evidence type="ECO:0000259" key="4">
    <source>
        <dbReference type="PROSITE" id="PS50893"/>
    </source>
</evidence>
<dbReference type="GO" id="GO:0015192">
    <property type="term" value="F:L-phenylalanine transmembrane transporter activity"/>
    <property type="evidence" value="ECO:0007669"/>
    <property type="project" value="TreeGrafter"/>
</dbReference>
<dbReference type="Gene3D" id="3.40.50.300">
    <property type="entry name" value="P-loop containing nucleotide triphosphate hydrolases"/>
    <property type="match status" value="1"/>
</dbReference>
<dbReference type="PROSITE" id="PS50893">
    <property type="entry name" value="ABC_TRANSPORTER_2"/>
    <property type="match status" value="1"/>
</dbReference>
<feature type="domain" description="ABC transporter" evidence="4">
    <location>
        <begin position="28"/>
        <end position="276"/>
    </location>
</feature>
<dbReference type="SUPFAM" id="SSF52540">
    <property type="entry name" value="P-loop containing nucleoside triphosphate hydrolases"/>
    <property type="match status" value="1"/>
</dbReference>
<dbReference type="GO" id="GO:0005524">
    <property type="term" value="F:ATP binding"/>
    <property type="evidence" value="ECO:0007669"/>
    <property type="project" value="UniProtKB-KW"/>
</dbReference>
<dbReference type="InterPro" id="IPR003439">
    <property type="entry name" value="ABC_transporter-like_ATP-bd"/>
</dbReference>
<name>A0A329U7D1_9FIRM</name>
<comment type="caution">
    <text evidence="5">The sequence shown here is derived from an EMBL/GenBank/DDBJ whole genome shotgun (WGS) entry which is preliminary data.</text>
</comment>
<gene>
    <name evidence="5" type="ORF">C4N24_06460</name>
</gene>
<keyword evidence="2" id="KW-0547">Nucleotide-binding</keyword>
<dbReference type="GO" id="GO:0015808">
    <property type="term" value="P:L-alanine transport"/>
    <property type="evidence" value="ECO:0007669"/>
    <property type="project" value="TreeGrafter"/>
</dbReference>
<keyword evidence="1" id="KW-0813">Transport</keyword>
<proteinExistence type="predicted"/>
<dbReference type="GO" id="GO:0005304">
    <property type="term" value="F:L-valine transmembrane transporter activity"/>
    <property type="evidence" value="ECO:0007669"/>
    <property type="project" value="TreeGrafter"/>
</dbReference>
<organism evidence="5 6">
    <name type="scientific">Faecalibacterium prausnitzii</name>
    <dbReference type="NCBI Taxonomy" id="853"/>
    <lineage>
        <taxon>Bacteria</taxon>
        <taxon>Bacillati</taxon>
        <taxon>Bacillota</taxon>
        <taxon>Clostridia</taxon>
        <taxon>Eubacteriales</taxon>
        <taxon>Oscillospiraceae</taxon>
        <taxon>Faecalibacterium</taxon>
    </lineage>
</organism>
<dbReference type="PANTHER" id="PTHR45772">
    <property type="entry name" value="CONSERVED COMPONENT OF ABC TRANSPORTER FOR NATURAL AMINO ACIDS-RELATED"/>
    <property type="match status" value="1"/>
</dbReference>
<dbReference type="SMART" id="SM00382">
    <property type="entry name" value="AAA"/>
    <property type="match status" value="1"/>
</dbReference>
<evidence type="ECO:0000256" key="1">
    <source>
        <dbReference type="ARBA" id="ARBA00022448"/>
    </source>
</evidence>
<dbReference type="InterPro" id="IPR027417">
    <property type="entry name" value="P-loop_NTPase"/>
</dbReference>
<dbReference type="InterPro" id="IPR051120">
    <property type="entry name" value="ABC_AA/LPS_Transport"/>
</dbReference>
<evidence type="ECO:0000256" key="2">
    <source>
        <dbReference type="ARBA" id="ARBA00022741"/>
    </source>
</evidence>
<dbReference type="FunFam" id="3.40.50.300:FF:000421">
    <property type="entry name" value="Branched-chain amino acid ABC transporter ATP-binding protein"/>
    <property type="match status" value="1"/>
</dbReference>
<dbReference type="Proteomes" id="UP000251281">
    <property type="component" value="Unassembled WGS sequence"/>
</dbReference>
<evidence type="ECO:0000313" key="6">
    <source>
        <dbReference type="Proteomes" id="UP000251281"/>
    </source>
</evidence>
<reference evidence="5 6" key="1">
    <citation type="submission" date="2018-02" db="EMBL/GenBank/DDBJ databases">
        <title>Complete genome sequencing of Faecalibacterium prausnitzii strains isolated from the human gut.</title>
        <authorList>
            <person name="Fitzgerald B.C."/>
            <person name="Shkoporov A.N."/>
            <person name="Ross P.R."/>
            <person name="Hill C."/>
        </authorList>
    </citation>
    <scope>NUCLEOTIDE SEQUENCE [LARGE SCALE GENOMIC DNA]</scope>
    <source>
        <strain evidence="5 6">APC923/51-1</strain>
    </source>
</reference>
<protein>
    <submittedName>
        <fullName evidence="5">ABC transporter ATP-binding protein</fullName>
    </submittedName>
</protein>
<accession>A0A329U7D1</accession>
<dbReference type="CDD" id="cd03219">
    <property type="entry name" value="ABC_Mj1267_LivG_branched"/>
    <property type="match status" value="1"/>
</dbReference>
<dbReference type="AlphaFoldDB" id="A0A329U7D1"/>
<dbReference type="GO" id="GO:1903806">
    <property type="term" value="P:L-isoleucine import across plasma membrane"/>
    <property type="evidence" value="ECO:0007669"/>
    <property type="project" value="TreeGrafter"/>
</dbReference>
<evidence type="ECO:0000313" key="5">
    <source>
        <dbReference type="EMBL" id="RAW57931.1"/>
    </source>
</evidence>
<dbReference type="Pfam" id="PF12399">
    <property type="entry name" value="BCA_ABC_TP_C"/>
    <property type="match status" value="1"/>
</dbReference>
<dbReference type="Pfam" id="PF00005">
    <property type="entry name" value="ABC_tran"/>
    <property type="match status" value="1"/>
</dbReference>
<dbReference type="InterPro" id="IPR003593">
    <property type="entry name" value="AAA+_ATPase"/>
</dbReference>
<dbReference type="EMBL" id="PRLD01000005">
    <property type="protein sequence ID" value="RAW57931.1"/>
    <property type="molecule type" value="Genomic_DNA"/>
</dbReference>
<dbReference type="GO" id="GO:1903805">
    <property type="term" value="P:L-valine import across plasma membrane"/>
    <property type="evidence" value="ECO:0007669"/>
    <property type="project" value="TreeGrafter"/>
</dbReference>
<dbReference type="GO" id="GO:0005886">
    <property type="term" value="C:plasma membrane"/>
    <property type="evidence" value="ECO:0007669"/>
    <property type="project" value="TreeGrafter"/>
</dbReference>
<evidence type="ECO:0000256" key="3">
    <source>
        <dbReference type="ARBA" id="ARBA00022840"/>
    </source>
</evidence>
<dbReference type="InterPro" id="IPR032823">
    <property type="entry name" value="BCA_ABC_TP_C"/>
</dbReference>
<dbReference type="GO" id="GO:0016887">
    <property type="term" value="F:ATP hydrolysis activity"/>
    <property type="evidence" value="ECO:0007669"/>
    <property type="project" value="InterPro"/>
</dbReference>
<dbReference type="PANTHER" id="PTHR45772:SF7">
    <property type="entry name" value="AMINO ACID ABC TRANSPORTER ATP-BINDING PROTEIN"/>
    <property type="match status" value="1"/>
</dbReference>
<dbReference type="RefSeq" id="WP_112090767.1">
    <property type="nucleotide sequence ID" value="NZ_JAWHPU010000028.1"/>
</dbReference>
<sequence length="279" mass="30949">MSEFKTRLHSVPSGGFLTDRDKDKKPILDVRELGIDFGGLTAVDNFNLMIGRNEIAGLIGPNGAGKTTVFNLLTNVYQPTRGSILIDGMPTAGKKTYQVNRMGVARTFQNIRLFKELSVIDNIKVGLHESMKYNLASSLLRMPNYWKEEKKCTERALELLDIFHMADLANTQAGSLPYGAQRRLEIMRALATGPKLLLLDEPAAGMNPSETAELTETIRRIRDEFNIAVLLIEHDMSLVMGICEGIAVLNFGRIIAKGTPDEIRDNPQVIEAYLGKKEG</sequence>
<dbReference type="GO" id="GO:0015188">
    <property type="term" value="F:L-isoleucine transmembrane transporter activity"/>
    <property type="evidence" value="ECO:0007669"/>
    <property type="project" value="TreeGrafter"/>
</dbReference>
<keyword evidence="3 5" id="KW-0067">ATP-binding</keyword>